<protein>
    <submittedName>
        <fullName evidence="1">(rape) hypothetical protein</fullName>
    </submittedName>
</protein>
<dbReference type="AlphaFoldDB" id="A0A816IQL0"/>
<reference evidence="1" key="1">
    <citation type="submission" date="2021-01" db="EMBL/GenBank/DDBJ databases">
        <authorList>
            <consortium name="Genoscope - CEA"/>
            <person name="William W."/>
        </authorList>
    </citation>
    <scope>NUCLEOTIDE SEQUENCE</scope>
</reference>
<gene>
    <name evidence="1" type="ORF">DARMORV10_C03P93180.1</name>
</gene>
<dbReference type="Proteomes" id="UP001295469">
    <property type="component" value="Chromosome C03"/>
</dbReference>
<accession>A0A816IQL0</accession>
<organism evidence="1">
    <name type="scientific">Brassica napus</name>
    <name type="common">Rape</name>
    <dbReference type="NCBI Taxonomy" id="3708"/>
    <lineage>
        <taxon>Eukaryota</taxon>
        <taxon>Viridiplantae</taxon>
        <taxon>Streptophyta</taxon>
        <taxon>Embryophyta</taxon>
        <taxon>Tracheophyta</taxon>
        <taxon>Spermatophyta</taxon>
        <taxon>Magnoliopsida</taxon>
        <taxon>eudicotyledons</taxon>
        <taxon>Gunneridae</taxon>
        <taxon>Pentapetalae</taxon>
        <taxon>rosids</taxon>
        <taxon>malvids</taxon>
        <taxon>Brassicales</taxon>
        <taxon>Brassicaceae</taxon>
        <taxon>Brassiceae</taxon>
        <taxon>Brassica</taxon>
    </lineage>
</organism>
<proteinExistence type="predicted"/>
<evidence type="ECO:0000313" key="1">
    <source>
        <dbReference type="EMBL" id="CAF1712892.1"/>
    </source>
</evidence>
<name>A0A816IQL0_BRANA</name>
<dbReference type="EMBL" id="HG994367">
    <property type="protein sequence ID" value="CAF1712892.1"/>
    <property type="molecule type" value="Genomic_DNA"/>
</dbReference>
<sequence length="39" mass="4430">MDLLGLLCTDYKDLFLNSKTPPNKYLSLQKVKNSNNVNS</sequence>